<dbReference type="InterPro" id="IPR013320">
    <property type="entry name" value="ConA-like_dom_sf"/>
</dbReference>
<evidence type="ECO:0000259" key="3">
    <source>
        <dbReference type="Pfam" id="PF00722"/>
    </source>
</evidence>
<dbReference type="RefSeq" id="WP_263341633.1">
    <property type="nucleotide sequence ID" value="NZ_JAGSYH010000008.1"/>
</dbReference>
<dbReference type="EMBL" id="JBHSPH010000020">
    <property type="protein sequence ID" value="MFC5865617.1"/>
    <property type="molecule type" value="Genomic_DNA"/>
</dbReference>
<gene>
    <name evidence="4" type="ORF">ACFPT7_25145</name>
</gene>
<dbReference type="Gene3D" id="2.60.120.200">
    <property type="match status" value="1"/>
</dbReference>
<keyword evidence="5" id="KW-1185">Reference proteome</keyword>
<evidence type="ECO:0000313" key="4">
    <source>
        <dbReference type="EMBL" id="MFC5865617.1"/>
    </source>
</evidence>
<comment type="caution">
    <text evidence="4">The sequence shown here is derived from an EMBL/GenBank/DDBJ whole genome shotgun (WGS) entry which is preliminary data.</text>
</comment>
<evidence type="ECO:0000256" key="1">
    <source>
        <dbReference type="ARBA" id="ARBA00006865"/>
    </source>
</evidence>
<name>A0ABW1EQP8_9BACT</name>
<dbReference type="Pfam" id="PF00722">
    <property type="entry name" value="Glyco_hydro_16"/>
    <property type="match status" value="1"/>
</dbReference>
<accession>A0ABW1EQP8</accession>
<evidence type="ECO:0000256" key="2">
    <source>
        <dbReference type="SAM" id="MobiDB-lite"/>
    </source>
</evidence>
<feature type="region of interest" description="Disordered" evidence="2">
    <location>
        <begin position="26"/>
        <end position="65"/>
    </location>
</feature>
<feature type="compositionally biased region" description="Low complexity" evidence="2">
    <location>
        <begin position="26"/>
        <end position="36"/>
    </location>
</feature>
<organism evidence="4 5">
    <name type="scientific">Acidicapsa dinghuensis</name>
    <dbReference type="NCBI Taxonomy" id="2218256"/>
    <lineage>
        <taxon>Bacteria</taxon>
        <taxon>Pseudomonadati</taxon>
        <taxon>Acidobacteriota</taxon>
        <taxon>Terriglobia</taxon>
        <taxon>Terriglobales</taxon>
        <taxon>Acidobacteriaceae</taxon>
        <taxon>Acidicapsa</taxon>
    </lineage>
</organism>
<dbReference type="InterPro" id="IPR000757">
    <property type="entry name" value="Beta-glucanase-like"/>
</dbReference>
<reference evidence="5" key="1">
    <citation type="journal article" date="2019" name="Int. J. Syst. Evol. Microbiol.">
        <title>The Global Catalogue of Microorganisms (GCM) 10K type strain sequencing project: providing services to taxonomists for standard genome sequencing and annotation.</title>
        <authorList>
            <consortium name="The Broad Institute Genomics Platform"/>
            <consortium name="The Broad Institute Genome Sequencing Center for Infectious Disease"/>
            <person name="Wu L."/>
            <person name="Ma J."/>
        </authorList>
    </citation>
    <scope>NUCLEOTIDE SEQUENCE [LARGE SCALE GENOMIC DNA]</scope>
    <source>
        <strain evidence="5">JCM 4087</strain>
    </source>
</reference>
<proteinExistence type="inferred from homology"/>
<comment type="similarity">
    <text evidence="1">Belongs to the glycosyl hydrolase 16 family.</text>
</comment>
<protein>
    <submittedName>
        <fullName evidence="4">Family 16 glycosylhydrolase</fullName>
    </submittedName>
</protein>
<dbReference type="SUPFAM" id="SSF49899">
    <property type="entry name" value="Concanavalin A-like lectins/glucanases"/>
    <property type="match status" value="1"/>
</dbReference>
<dbReference type="Proteomes" id="UP001596091">
    <property type="component" value="Unassembled WGS sequence"/>
</dbReference>
<sequence>MCLIAVTCFALTAMLGWERDGFGQTGASSGSAAASHAGDKAGKNGAAVESVTSGSGDSMPLGAAAPTGQKWHVVADDRFDRDDSIHSALWNGGTGGGMPVGFCGTEATSCGYTGRDCQSYFGTYPEPPYAAIDRGLGLAIQAMHAPPGDTKYRDNQMADIQSYGKITIHAGSFVEWEAKMPTDRNGEGDGWHVDLWCSTLSRHRCDDSAEVDVAEKVLSKANSAKANYVVHDQPVGVQTVIEKSYSAPGGEDLSAGFHTYGLLWSKDKLGKEGSFQAYIDGKPIADHAAPINDPSWESGAYCYAGWMQQELEVFGGGAKLSSTTSSKDPLIIKRFTVWQAY</sequence>
<feature type="domain" description="GH16" evidence="3">
    <location>
        <begin position="173"/>
        <end position="285"/>
    </location>
</feature>
<evidence type="ECO:0000313" key="5">
    <source>
        <dbReference type="Proteomes" id="UP001596091"/>
    </source>
</evidence>